<dbReference type="AlphaFoldDB" id="A0A1H8W1E3"/>
<keyword evidence="3" id="KW-1185">Reference proteome</keyword>
<keyword evidence="1" id="KW-1133">Transmembrane helix</keyword>
<evidence type="ECO:0000256" key="1">
    <source>
        <dbReference type="SAM" id="Phobius"/>
    </source>
</evidence>
<dbReference type="Proteomes" id="UP000198775">
    <property type="component" value="Unassembled WGS sequence"/>
</dbReference>
<feature type="transmembrane region" description="Helical" evidence="1">
    <location>
        <begin position="42"/>
        <end position="60"/>
    </location>
</feature>
<evidence type="ECO:0000313" key="3">
    <source>
        <dbReference type="Proteomes" id="UP000198775"/>
    </source>
</evidence>
<protein>
    <submittedName>
        <fullName evidence="2">Uncharacterized protein</fullName>
    </submittedName>
</protein>
<feature type="transmembrane region" description="Helical" evidence="1">
    <location>
        <begin position="12"/>
        <end position="30"/>
    </location>
</feature>
<dbReference type="EMBL" id="FOCX01000046">
    <property type="protein sequence ID" value="SEP21420.1"/>
    <property type="molecule type" value="Genomic_DNA"/>
</dbReference>
<keyword evidence="1" id="KW-0472">Membrane</keyword>
<accession>A0A1H8W1E3</accession>
<name>A0A1H8W1E3_9EURY</name>
<reference evidence="3" key="1">
    <citation type="submission" date="2016-10" db="EMBL/GenBank/DDBJ databases">
        <authorList>
            <person name="Varghese N."/>
            <person name="Submissions S."/>
        </authorList>
    </citation>
    <scope>NUCLEOTIDE SEQUENCE [LARGE SCALE GENOMIC DNA]</scope>
    <source>
        <strain evidence="3">IBRC-M 10043</strain>
    </source>
</reference>
<sequence>MPQRVPYWTESSWLYIPLVVALWSVCWVTLETLLFNDPVRQSLVPGMAGGVAFAVATYVARQ</sequence>
<gene>
    <name evidence="2" type="ORF">SAMN05216388_10464</name>
</gene>
<organism evidence="2 3">
    <name type="scientific">Halorientalis persicus</name>
    <dbReference type="NCBI Taxonomy" id="1367881"/>
    <lineage>
        <taxon>Archaea</taxon>
        <taxon>Methanobacteriati</taxon>
        <taxon>Methanobacteriota</taxon>
        <taxon>Stenosarchaea group</taxon>
        <taxon>Halobacteria</taxon>
        <taxon>Halobacteriales</taxon>
        <taxon>Haloarculaceae</taxon>
        <taxon>Halorientalis</taxon>
    </lineage>
</organism>
<evidence type="ECO:0000313" key="2">
    <source>
        <dbReference type="EMBL" id="SEP21420.1"/>
    </source>
</evidence>
<keyword evidence="1" id="KW-0812">Transmembrane</keyword>
<proteinExistence type="predicted"/>